<dbReference type="Gene3D" id="3.20.20.100">
    <property type="entry name" value="NADP-dependent oxidoreductase domain"/>
    <property type="match status" value="1"/>
</dbReference>
<reference evidence="3 4" key="1">
    <citation type="submission" date="2013-09" db="EMBL/GenBank/DDBJ databases">
        <title>Whole genome shotgun sequence of Novosphingobium tardaugens NBRC 16725.</title>
        <authorList>
            <person name="Isaki S."/>
            <person name="Hosoyama A."/>
            <person name="Tsuchikane K."/>
            <person name="Katsumata H."/>
            <person name="Ando Y."/>
            <person name="Yamazaki S."/>
            <person name="Fujita N."/>
        </authorList>
    </citation>
    <scope>NUCLEOTIDE SEQUENCE [LARGE SCALE GENOMIC DNA]</scope>
    <source>
        <strain evidence="3 4">NBRC 16725</strain>
    </source>
</reference>
<dbReference type="Proteomes" id="UP000016568">
    <property type="component" value="Unassembled WGS sequence"/>
</dbReference>
<dbReference type="GO" id="GO:0005829">
    <property type="term" value="C:cytosol"/>
    <property type="evidence" value="ECO:0007669"/>
    <property type="project" value="TreeGrafter"/>
</dbReference>
<name>U3A119_9SPHN</name>
<dbReference type="PANTHER" id="PTHR43364">
    <property type="entry name" value="NADH-SPECIFIC METHYLGLYOXAL REDUCTASE-RELATED"/>
    <property type="match status" value="1"/>
</dbReference>
<dbReference type="CDD" id="cd19082">
    <property type="entry name" value="AKR_AKR10A1_2"/>
    <property type="match status" value="1"/>
</dbReference>
<protein>
    <submittedName>
        <fullName evidence="3">Putative oxidoreductase</fullName>
    </submittedName>
</protein>
<organism evidence="3 4">
    <name type="scientific">Caenibius tardaugens NBRC 16725</name>
    <dbReference type="NCBI Taxonomy" id="1219035"/>
    <lineage>
        <taxon>Bacteria</taxon>
        <taxon>Pseudomonadati</taxon>
        <taxon>Pseudomonadota</taxon>
        <taxon>Alphaproteobacteria</taxon>
        <taxon>Sphingomonadales</taxon>
        <taxon>Erythrobacteraceae</taxon>
        <taxon>Caenibius</taxon>
    </lineage>
</organism>
<dbReference type="InterPro" id="IPR050523">
    <property type="entry name" value="AKR_Detox_Biosynth"/>
</dbReference>
<evidence type="ECO:0000259" key="2">
    <source>
        <dbReference type="Pfam" id="PF00248"/>
    </source>
</evidence>
<dbReference type="RefSeq" id="WP_021689365.1">
    <property type="nucleotide sequence ID" value="NZ_BASZ01000002.1"/>
</dbReference>
<sequence>MLKKVNLPGTDLQVSELCYGTNMLGTAIDQPSANAILDRFVELGGNFLDTARSYGDWVPDAPAGASERAIGAWLKGRNRDDVVIATKGAQVDMRAGDWRNRVTPEDIASDLAESLDHLGVDTIDLYWLHADNPQAPVGPIMDALFAHQDAGKIRYIGASNWSPERIREANAYAASKGRQGFVASQTFWGLAAPEREASAAQGYQLYYEDGYQDIHAEGVTMIPYSAQSGGYFTKLAHGEAAVPDMLKARYNNPINAKRFEAVKAVAERHDASINDVVLGYLTNQPNTTVPIFGARSPEQIEDSVKAADLALSADELTKLRGE</sequence>
<gene>
    <name evidence="3" type="ORF">NT2_02_05420</name>
</gene>
<dbReference type="PANTHER" id="PTHR43364:SF4">
    <property type="entry name" value="NAD(P)-LINKED OXIDOREDUCTASE SUPERFAMILY PROTEIN"/>
    <property type="match status" value="1"/>
</dbReference>
<dbReference type="KEGG" id="ntd:EGO55_02260"/>
<comment type="caution">
    <text evidence="3">The sequence shown here is derived from an EMBL/GenBank/DDBJ whole genome shotgun (WGS) entry which is preliminary data.</text>
</comment>
<dbReference type="GO" id="GO:0016491">
    <property type="term" value="F:oxidoreductase activity"/>
    <property type="evidence" value="ECO:0007669"/>
    <property type="project" value="UniProtKB-KW"/>
</dbReference>
<keyword evidence="4" id="KW-1185">Reference proteome</keyword>
<dbReference type="InterPro" id="IPR036812">
    <property type="entry name" value="NAD(P)_OxRdtase_dom_sf"/>
</dbReference>
<keyword evidence="1" id="KW-0560">Oxidoreductase</keyword>
<feature type="domain" description="NADP-dependent oxidoreductase" evidence="2">
    <location>
        <begin position="16"/>
        <end position="319"/>
    </location>
</feature>
<dbReference type="EMBL" id="BASZ01000002">
    <property type="protein sequence ID" value="GAD48458.1"/>
    <property type="molecule type" value="Genomic_DNA"/>
</dbReference>
<dbReference type="eggNOG" id="COG0667">
    <property type="taxonomic scope" value="Bacteria"/>
</dbReference>
<proteinExistence type="predicted"/>
<accession>U3A119</accession>
<dbReference type="InterPro" id="IPR023210">
    <property type="entry name" value="NADP_OxRdtase_dom"/>
</dbReference>
<evidence type="ECO:0000256" key="1">
    <source>
        <dbReference type="ARBA" id="ARBA00023002"/>
    </source>
</evidence>
<dbReference type="SUPFAM" id="SSF51430">
    <property type="entry name" value="NAD(P)-linked oxidoreductase"/>
    <property type="match status" value="1"/>
</dbReference>
<evidence type="ECO:0000313" key="4">
    <source>
        <dbReference type="Proteomes" id="UP000016568"/>
    </source>
</evidence>
<evidence type="ECO:0000313" key="3">
    <source>
        <dbReference type="EMBL" id="GAD48458.1"/>
    </source>
</evidence>
<dbReference type="OrthoDB" id="7181835at2"/>
<dbReference type="AlphaFoldDB" id="U3A119"/>
<dbReference type="Pfam" id="PF00248">
    <property type="entry name" value="Aldo_ket_red"/>
    <property type="match status" value="1"/>
</dbReference>